<evidence type="ECO:0000256" key="7">
    <source>
        <dbReference type="ARBA" id="ARBA00023055"/>
    </source>
</evidence>
<keyword evidence="9 10" id="KW-0472">Membrane</keyword>
<comment type="function">
    <text evidence="10">Mediator of sterol homeostasis involved in sterol uptake, trafficking and distribution into membranes.</text>
</comment>
<dbReference type="AlphaFoldDB" id="A0A7H9B607"/>
<dbReference type="KEGG" id="zmk:HG535_0F04450"/>
<dbReference type="OrthoDB" id="2192830at2759"/>
<keyword evidence="5 10" id="KW-0256">Endoplasmic reticulum</keyword>
<evidence type="ECO:0000313" key="11">
    <source>
        <dbReference type="EMBL" id="QLG73933.1"/>
    </source>
</evidence>
<evidence type="ECO:0000256" key="10">
    <source>
        <dbReference type="RuleBase" id="RU368065"/>
    </source>
</evidence>
<evidence type="ECO:0000313" key="12">
    <source>
        <dbReference type="Proteomes" id="UP000509704"/>
    </source>
</evidence>
<dbReference type="RefSeq" id="XP_037145658.1">
    <property type="nucleotide sequence ID" value="XM_037289763.1"/>
</dbReference>
<evidence type="ECO:0000256" key="8">
    <source>
        <dbReference type="ARBA" id="ARBA00023098"/>
    </source>
</evidence>
<evidence type="ECO:0000256" key="4">
    <source>
        <dbReference type="ARBA" id="ARBA00022692"/>
    </source>
</evidence>
<feature type="transmembrane region" description="Helical" evidence="10">
    <location>
        <begin position="103"/>
        <end position="121"/>
    </location>
</feature>
<evidence type="ECO:0000256" key="1">
    <source>
        <dbReference type="ARBA" id="ARBA00004477"/>
    </source>
</evidence>
<keyword evidence="6 10" id="KW-1133">Transmembrane helix</keyword>
<keyword evidence="8 10" id="KW-0443">Lipid metabolism</keyword>
<organism evidence="11 12">
    <name type="scientific">Zygotorulaspora mrakii</name>
    <name type="common">Zygosaccharomyces mrakii</name>
    <dbReference type="NCBI Taxonomy" id="42260"/>
    <lineage>
        <taxon>Eukaryota</taxon>
        <taxon>Fungi</taxon>
        <taxon>Dikarya</taxon>
        <taxon>Ascomycota</taxon>
        <taxon>Saccharomycotina</taxon>
        <taxon>Saccharomycetes</taxon>
        <taxon>Saccharomycetales</taxon>
        <taxon>Saccharomycetaceae</taxon>
        <taxon>Zygotorulaspora</taxon>
    </lineage>
</organism>
<evidence type="ECO:0000256" key="5">
    <source>
        <dbReference type="ARBA" id="ARBA00022824"/>
    </source>
</evidence>
<proteinExistence type="inferred from homology"/>
<keyword evidence="10" id="KW-0746">Sphingolipid metabolism</keyword>
<sequence length="306" mass="36314">MICIECTTPVTSLYVVYANNHIQLTECPNCHKYVDKYVEMDHVILFIDLLLLKSGAYRHLVYNSLENELSKYKEWDIKKGRPLEMAKSICENLKNWFLKFDRLNRIWVLLIAFEIYLTWVTEERKYSLFLNGDTFNSRFALKDLMMNKVFSWNPLYQYLYFAVRCMIDISIFHGLTSYLLLHWLKWGKDVKYAKDVLSYAILLSYGAKIFPILMLIWPYDNVVSMNIIKWIANLYIVESLQIVTNLPYSSIFEVLFVVSIAKWFLVKSLLMFFIAEGCIGQTLIYLNSEIQFSFQKFAIMENFFLL</sequence>
<dbReference type="GO" id="GO:0097036">
    <property type="term" value="P:regulation of plasma membrane sterol distribution"/>
    <property type="evidence" value="ECO:0007669"/>
    <property type="project" value="UniProtKB-UniRule"/>
</dbReference>
<feature type="transmembrane region" description="Helical" evidence="10">
    <location>
        <begin position="158"/>
        <end position="184"/>
    </location>
</feature>
<comment type="similarity">
    <text evidence="2 10">Belongs to the ARV1 family.</text>
</comment>
<dbReference type="Proteomes" id="UP000509704">
    <property type="component" value="Chromosome 6"/>
</dbReference>
<comment type="function">
    <text evidence="10">Regulates also the sphingolipid metabolism.</text>
</comment>
<evidence type="ECO:0000256" key="6">
    <source>
        <dbReference type="ARBA" id="ARBA00022989"/>
    </source>
</evidence>
<dbReference type="GO" id="GO:0016125">
    <property type="term" value="P:sterol metabolic process"/>
    <property type="evidence" value="ECO:0007669"/>
    <property type="project" value="UniProtKB-UniRule"/>
</dbReference>
<keyword evidence="12" id="KW-1185">Reference proteome</keyword>
<reference evidence="11 12" key="1">
    <citation type="submission" date="2020-07" db="EMBL/GenBank/DDBJ databases">
        <title>The yeast mating-type switching endonuclease HO is a domesticated member of an unorthodox homing genetic element family.</title>
        <authorList>
            <person name="Coughlan A.Y."/>
            <person name="Lombardi L."/>
            <person name="Braun-Galleani S."/>
            <person name="Martos A.R."/>
            <person name="Galeote V."/>
            <person name="Bigey F."/>
            <person name="Dequin S."/>
            <person name="Byrne K.P."/>
            <person name="Wolfe K.H."/>
        </authorList>
    </citation>
    <scope>NUCLEOTIDE SEQUENCE [LARGE SCALE GENOMIC DNA]</scope>
    <source>
        <strain evidence="11 12">NRRL Y-6702</strain>
    </source>
</reference>
<keyword evidence="4 10" id="KW-0812">Transmembrane</keyword>
<dbReference type="GO" id="GO:0006665">
    <property type="term" value="P:sphingolipid metabolic process"/>
    <property type="evidence" value="ECO:0007669"/>
    <property type="project" value="UniProtKB-UniRule"/>
</dbReference>
<dbReference type="PANTHER" id="PTHR14467">
    <property type="entry name" value="ARV1"/>
    <property type="match status" value="1"/>
</dbReference>
<protein>
    <recommendedName>
        <fullName evidence="10">Protein ARV</fullName>
    </recommendedName>
</protein>
<evidence type="ECO:0000256" key="3">
    <source>
        <dbReference type="ARBA" id="ARBA00022448"/>
    </source>
</evidence>
<evidence type="ECO:0000256" key="9">
    <source>
        <dbReference type="ARBA" id="ARBA00023136"/>
    </source>
</evidence>
<keyword evidence="7 10" id="KW-0445">Lipid transport</keyword>
<dbReference type="Pfam" id="PF04161">
    <property type="entry name" value="Arv1"/>
    <property type="match status" value="1"/>
</dbReference>
<dbReference type="InterPro" id="IPR007290">
    <property type="entry name" value="Arv1"/>
</dbReference>
<accession>A0A7H9B607</accession>
<name>A0A7H9B607_ZYGMR</name>
<evidence type="ECO:0000256" key="2">
    <source>
        <dbReference type="ARBA" id="ARBA00009187"/>
    </source>
</evidence>
<gene>
    <name evidence="11" type="ORF">HG535_0F04450</name>
</gene>
<dbReference type="GO" id="GO:0032541">
    <property type="term" value="C:cortical endoplasmic reticulum"/>
    <property type="evidence" value="ECO:0007669"/>
    <property type="project" value="TreeGrafter"/>
</dbReference>
<dbReference type="PANTHER" id="PTHR14467:SF0">
    <property type="entry name" value="PROTEIN ARV1"/>
    <property type="match status" value="1"/>
</dbReference>
<dbReference type="EMBL" id="CP058609">
    <property type="protein sequence ID" value="QLG73933.1"/>
    <property type="molecule type" value="Genomic_DNA"/>
</dbReference>
<dbReference type="GeneID" id="59237691"/>
<keyword evidence="10" id="KW-0333">Golgi apparatus</keyword>
<dbReference type="GO" id="GO:0032366">
    <property type="term" value="P:intracellular sterol transport"/>
    <property type="evidence" value="ECO:0007669"/>
    <property type="project" value="UniProtKB-UniRule"/>
</dbReference>
<feature type="transmembrane region" description="Helical" evidence="10">
    <location>
        <begin position="196"/>
        <end position="217"/>
    </location>
</feature>
<dbReference type="GO" id="GO:0005789">
    <property type="term" value="C:endoplasmic reticulum membrane"/>
    <property type="evidence" value="ECO:0007669"/>
    <property type="project" value="UniProtKB-SubCell"/>
</dbReference>
<dbReference type="GO" id="GO:0000139">
    <property type="term" value="C:Golgi membrane"/>
    <property type="evidence" value="ECO:0007669"/>
    <property type="project" value="UniProtKB-SubCell"/>
</dbReference>
<keyword evidence="3 10" id="KW-0813">Transport</keyword>
<comment type="subcellular location">
    <subcellularLocation>
        <location evidence="1 10">Endoplasmic reticulum membrane</location>
        <topology evidence="1 10">Multi-pass membrane protein</topology>
    </subcellularLocation>
    <subcellularLocation>
        <location evidence="10">Golgi apparatus membrane</location>
        <topology evidence="10">Multi-pass membrane protein</topology>
    </subcellularLocation>
</comment>